<feature type="binding site" evidence="7">
    <location>
        <position position="328"/>
    </location>
    <ligand>
        <name>FMN</name>
        <dbReference type="ChEBI" id="CHEBI:58210"/>
    </ligand>
</feature>
<proteinExistence type="inferred from homology"/>
<dbReference type="NCBIfam" id="NF003793">
    <property type="entry name" value="PRK05382.1"/>
    <property type="match status" value="1"/>
</dbReference>
<keyword evidence="7" id="KW-0274">FAD</keyword>
<dbReference type="HAMAP" id="MF_00300">
    <property type="entry name" value="Chorismate_synth"/>
    <property type="match status" value="1"/>
</dbReference>
<dbReference type="Proteomes" id="UP001058120">
    <property type="component" value="Chromosome"/>
</dbReference>
<gene>
    <name evidence="7 9" type="primary">aroC</name>
    <name evidence="9" type="ORF">JBF11_04040</name>
</gene>
<dbReference type="EC" id="4.2.3.5" evidence="3 7"/>
<dbReference type="PROSITE" id="PS00788">
    <property type="entry name" value="CHORISMATE_SYNTHASE_2"/>
    <property type="match status" value="1"/>
</dbReference>
<feature type="binding site" evidence="7">
    <location>
        <position position="47"/>
    </location>
    <ligand>
        <name>NADP(+)</name>
        <dbReference type="ChEBI" id="CHEBI:58349"/>
    </ligand>
</feature>
<dbReference type="GO" id="GO:0004107">
    <property type="term" value="F:chorismate synthase activity"/>
    <property type="evidence" value="ECO:0007669"/>
    <property type="project" value="UniProtKB-EC"/>
</dbReference>
<comment type="cofactor">
    <cofactor evidence="7 8">
        <name>FMNH2</name>
        <dbReference type="ChEBI" id="CHEBI:57618"/>
    </cofactor>
    <text evidence="7 8">Reduced FMN (FMNH(2)).</text>
</comment>
<reference evidence="9" key="1">
    <citation type="submission" date="2020-12" db="EMBL/GenBank/DDBJ databases">
        <title>Taurinivorans muris gen. nov., sp. nov., fundamental and realized metabolic niche of a ubiquitous sulfidogenic bacterium in the murine intestine.</title>
        <authorList>
            <person name="Ye H."/>
            <person name="Hanson B.T."/>
            <person name="Loy A."/>
        </authorList>
    </citation>
    <scope>NUCLEOTIDE SEQUENCE</scope>
    <source>
        <strain evidence="9">LT0009</strain>
    </source>
</reference>
<evidence type="ECO:0000256" key="5">
    <source>
        <dbReference type="ARBA" id="ARBA00023141"/>
    </source>
</evidence>
<keyword evidence="7" id="KW-0288">FMN</keyword>
<dbReference type="CDD" id="cd07304">
    <property type="entry name" value="Chorismate_synthase"/>
    <property type="match status" value="1"/>
</dbReference>
<evidence type="ECO:0000256" key="8">
    <source>
        <dbReference type="RuleBase" id="RU000605"/>
    </source>
</evidence>
<evidence type="ECO:0000313" key="9">
    <source>
        <dbReference type="EMBL" id="UWX06489.1"/>
    </source>
</evidence>
<comment type="catalytic activity">
    <reaction evidence="7 8">
        <text>5-O-(1-carboxyvinyl)-3-phosphoshikimate = chorismate + phosphate</text>
        <dbReference type="Rhea" id="RHEA:21020"/>
        <dbReference type="ChEBI" id="CHEBI:29748"/>
        <dbReference type="ChEBI" id="CHEBI:43474"/>
        <dbReference type="ChEBI" id="CHEBI:57701"/>
        <dbReference type="EC" id="4.2.3.5"/>
    </reaction>
</comment>
<keyword evidence="10" id="KW-1185">Reference proteome</keyword>
<feature type="binding site" evidence="7">
    <location>
        <position position="287"/>
    </location>
    <ligand>
        <name>FMN</name>
        <dbReference type="ChEBI" id="CHEBI:58210"/>
    </ligand>
</feature>
<evidence type="ECO:0000313" key="10">
    <source>
        <dbReference type="Proteomes" id="UP001058120"/>
    </source>
</evidence>
<evidence type="ECO:0000256" key="6">
    <source>
        <dbReference type="ARBA" id="ARBA00023239"/>
    </source>
</evidence>
<dbReference type="Pfam" id="PF01264">
    <property type="entry name" value="Chorismate_synt"/>
    <property type="match status" value="1"/>
</dbReference>
<evidence type="ECO:0000256" key="4">
    <source>
        <dbReference type="ARBA" id="ARBA00022605"/>
    </source>
</evidence>
<keyword evidence="4 7" id="KW-0028">Amino-acid biosynthesis</keyword>
<dbReference type="NCBIfam" id="TIGR00033">
    <property type="entry name" value="aroC"/>
    <property type="match status" value="1"/>
</dbReference>
<accession>A0ABY5Y4K2</accession>
<comment type="pathway">
    <text evidence="1 7 8">Metabolic intermediate biosynthesis; chorismate biosynthesis; chorismate from D-erythrose 4-phosphate and phosphoenolpyruvate: step 7/7.</text>
</comment>
<comment type="caution">
    <text evidence="7">Lacks conserved residue(s) required for the propagation of feature annotation.</text>
</comment>
<evidence type="ECO:0000256" key="1">
    <source>
        <dbReference type="ARBA" id="ARBA00005044"/>
    </source>
</evidence>
<protein>
    <recommendedName>
        <fullName evidence="3 7">Chorismate synthase</fullName>
        <shortName evidence="7">CS</shortName>
        <ecNumber evidence="3 7">4.2.3.5</ecNumber>
    </recommendedName>
    <alternativeName>
        <fullName evidence="7">5-enolpyruvylshikimate-3-phosphate phospholyase</fullName>
    </alternativeName>
</protein>
<name>A0ABY5Y4K2_9BACT</name>
<dbReference type="Gene3D" id="3.60.150.10">
    <property type="entry name" value="Chorismate synthase AroC"/>
    <property type="match status" value="1"/>
</dbReference>
<feature type="binding site" evidence="7">
    <location>
        <begin position="127"/>
        <end position="129"/>
    </location>
    <ligand>
        <name>FMN</name>
        <dbReference type="ChEBI" id="CHEBI:58210"/>
    </ligand>
</feature>
<comment type="subunit">
    <text evidence="7">Homotetramer.</text>
</comment>
<dbReference type="PANTHER" id="PTHR21085">
    <property type="entry name" value="CHORISMATE SYNTHASE"/>
    <property type="match status" value="1"/>
</dbReference>
<dbReference type="PANTHER" id="PTHR21085:SF0">
    <property type="entry name" value="CHORISMATE SYNTHASE"/>
    <property type="match status" value="1"/>
</dbReference>
<comment type="similarity">
    <text evidence="2 7 8">Belongs to the chorismate synthase family.</text>
</comment>
<dbReference type="EMBL" id="CP065938">
    <property type="protein sequence ID" value="UWX06489.1"/>
    <property type="molecule type" value="Genomic_DNA"/>
</dbReference>
<comment type="function">
    <text evidence="7">Catalyzes the anti-1,4-elimination of the C-3 phosphate and the C-6 proR hydrogen from 5-enolpyruvylshikimate-3-phosphate (EPSP) to yield chorismate, which is the branch point compound that serves as the starting substrate for the three terminal pathways of aromatic amino acid biosynthesis. This reaction introduces a second double bond into the aromatic ring system.</text>
</comment>
<dbReference type="SUPFAM" id="SSF103263">
    <property type="entry name" value="Chorismate synthase, AroC"/>
    <property type="match status" value="1"/>
</dbReference>
<evidence type="ECO:0000256" key="2">
    <source>
        <dbReference type="ARBA" id="ARBA00008014"/>
    </source>
</evidence>
<sequence length="365" mass="39004">MFNTFGSLFRLTSFGESHGPGIGGVIDGCPAGIEVDEGFIQAELDKRKPNNAFAGAAGTTRNEADKIKILSGVYEGRTTGTPFAFFIENTNQKSQDYSKLADSYRPGHADRGYDMKYGFRDPRGGGRSSGRETIARVVGGALAQLYLKKIGIEIFAYTEAIDGIYAKDFGEISLSSCGERQFFAPNVEVVNHWQKRIEEVRKDLDTLGGVVCIEAHGVPAGLGEPVFQKLDACLSYALMGVGAVKAVEIGDGTAVAASRGSKNNDGLQYDDEGNLCYASNHAGGIEGGISNGQPIIARAYVKPIPSVAKEQKTVSKQGENIVLSIGGRHDICAIPRIVPVLKAMAAITLMDMVLLQKRMENNGIS</sequence>
<dbReference type="InterPro" id="IPR020541">
    <property type="entry name" value="Chorismate_synthase_CS"/>
</dbReference>
<feature type="binding site" evidence="7">
    <location>
        <begin position="302"/>
        <end position="306"/>
    </location>
    <ligand>
        <name>FMN</name>
        <dbReference type="ChEBI" id="CHEBI:58210"/>
    </ligand>
</feature>
<keyword evidence="5 7" id="KW-0057">Aromatic amino acid biosynthesis</keyword>
<evidence type="ECO:0000256" key="3">
    <source>
        <dbReference type="ARBA" id="ARBA00013036"/>
    </source>
</evidence>
<keyword evidence="7" id="KW-0521">NADP</keyword>
<evidence type="ECO:0000256" key="7">
    <source>
        <dbReference type="HAMAP-Rule" id="MF_00300"/>
    </source>
</evidence>
<keyword evidence="7" id="KW-0285">Flavoprotein</keyword>
<keyword evidence="6 7" id="KW-0456">Lyase</keyword>
<dbReference type="PIRSF" id="PIRSF001456">
    <property type="entry name" value="Chorismate_synth"/>
    <property type="match status" value="1"/>
</dbReference>
<dbReference type="InterPro" id="IPR035904">
    <property type="entry name" value="Chorismate_synth_AroC_sf"/>
</dbReference>
<organism evidence="9 10">
    <name type="scientific">Taurinivorans muris</name>
    <dbReference type="NCBI Taxonomy" id="2787751"/>
    <lineage>
        <taxon>Bacteria</taxon>
        <taxon>Pseudomonadati</taxon>
        <taxon>Thermodesulfobacteriota</taxon>
        <taxon>Desulfovibrionia</taxon>
        <taxon>Desulfovibrionales</taxon>
        <taxon>Desulfovibrionaceae</taxon>
        <taxon>Taurinivorans</taxon>
    </lineage>
</organism>
<dbReference type="PROSITE" id="PS00787">
    <property type="entry name" value="CHORISMATE_SYNTHASE_1"/>
    <property type="match status" value="1"/>
</dbReference>
<dbReference type="InterPro" id="IPR000453">
    <property type="entry name" value="Chorismate_synth"/>
</dbReference>
<dbReference type="RefSeq" id="WP_334316101.1">
    <property type="nucleotide sequence ID" value="NZ_CP065938.1"/>
</dbReference>